<dbReference type="Proteomes" id="UP000225108">
    <property type="component" value="Unassembled WGS sequence"/>
</dbReference>
<dbReference type="CDD" id="cd03784">
    <property type="entry name" value="GT1_Gtf-like"/>
    <property type="match status" value="1"/>
</dbReference>
<dbReference type="GO" id="GO:0016758">
    <property type="term" value="F:hexosyltransferase activity"/>
    <property type="evidence" value="ECO:0007669"/>
    <property type="project" value="UniProtKB-ARBA"/>
</dbReference>
<sequence length="387" mass="39544">MRAALVAGSDAGHAFPVFALAELLQDNNIEAVVYTGSQWIEKATARGLDVRELPGLTASAADDDADAGDKLSARAARMSLQLAPVLAELKPDLVVGDVITVCGGWAAETIGAPWVELSPHPLYQPSVGLPPVGSGLEPGTGLVGRVRDGLMRAATGRSIRVGQQQRAAARVGIGLDPAQPHPGARLIATLPALEVPRPDWPDGAEVVGPLLWEPTDAVFALPPGDAPLVVIAPSTAVTGSAGLVEAALAALDPRVLGRPVRAVVSGLDPEVGDLPSWAVAGHGRQDELLHDASLVICGGGHGMLAKSMLAGVPQVLVPGGGDQWELAQRACRWGSAAVVRPTTVESLAAACRKVLDSKSFTEAAQRGARTGADVVDPVAVCVGAARS</sequence>
<evidence type="ECO:0000259" key="2">
    <source>
        <dbReference type="Pfam" id="PF06722"/>
    </source>
</evidence>
<name>A0A2G3PFX3_WILMA</name>
<proteinExistence type="predicted"/>
<dbReference type="Pfam" id="PF06722">
    <property type="entry name" value="EryCIII-like_C"/>
    <property type="match status" value="1"/>
</dbReference>
<feature type="domain" description="Erythromycin biosynthesis protein CIII-like C-terminal" evidence="2">
    <location>
        <begin position="287"/>
        <end position="368"/>
    </location>
</feature>
<dbReference type="SUPFAM" id="SSF53756">
    <property type="entry name" value="UDP-Glycosyltransferase/glycogen phosphorylase"/>
    <property type="match status" value="1"/>
</dbReference>
<keyword evidence="1 3" id="KW-0808">Transferase</keyword>
<dbReference type="InterPro" id="IPR002213">
    <property type="entry name" value="UDP_glucos_trans"/>
</dbReference>
<reference evidence="3 4" key="1">
    <citation type="submission" date="2017-10" db="EMBL/GenBank/DDBJ databases">
        <title>The draft genome sequence of Williamsia sp. BULT 1.1 isolated from the semi-arid grassland soils from South Africa.</title>
        <authorList>
            <person name="Kabwe M.H."/>
            <person name="Govender N."/>
            <person name="Mutseka Lunga P."/>
            <person name="Vikram S."/>
            <person name="Makhalanyane T.P."/>
        </authorList>
    </citation>
    <scope>NUCLEOTIDE SEQUENCE [LARGE SCALE GENOMIC DNA]</scope>
    <source>
        <strain evidence="3 4">BULT 1.1</strain>
    </source>
</reference>
<evidence type="ECO:0000256" key="1">
    <source>
        <dbReference type="ARBA" id="ARBA00022679"/>
    </source>
</evidence>
<gene>
    <name evidence="3" type="ORF">CSW57_23305</name>
</gene>
<dbReference type="PANTHER" id="PTHR21015:SF22">
    <property type="entry name" value="GLYCOSYLTRANSFERASE"/>
    <property type="match status" value="1"/>
</dbReference>
<dbReference type="AlphaFoldDB" id="A0A2G3PFX3"/>
<comment type="caution">
    <text evidence="3">The sequence shown here is derived from an EMBL/GenBank/DDBJ whole genome shotgun (WGS) entry which is preliminary data.</text>
</comment>
<dbReference type="EMBL" id="PEBD01000012">
    <property type="protein sequence ID" value="PHV64714.1"/>
    <property type="molecule type" value="Genomic_DNA"/>
</dbReference>
<dbReference type="InterPro" id="IPR010610">
    <property type="entry name" value="EryCIII-like_C"/>
</dbReference>
<dbReference type="Gene3D" id="3.40.50.2000">
    <property type="entry name" value="Glycogen Phosphorylase B"/>
    <property type="match status" value="2"/>
</dbReference>
<evidence type="ECO:0000313" key="4">
    <source>
        <dbReference type="Proteomes" id="UP000225108"/>
    </source>
</evidence>
<protein>
    <submittedName>
        <fullName evidence="3">Glycosyl transferase</fullName>
    </submittedName>
</protein>
<dbReference type="RefSeq" id="WP_099384980.1">
    <property type="nucleotide sequence ID" value="NZ_PEBD01000012.1"/>
</dbReference>
<accession>A0A2G3PFX3</accession>
<evidence type="ECO:0000313" key="3">
    <source>
        <dbReference type="EMBL" id="PHV64714.1"/>
    </source>
</evidence>
<dbReference type="PANTHER" id="PTHR21015">
    <property type="entry name" value="UDP-N-ACETYLGLUCOSAMINE--N-ACETYLMURAMYL-(PENTAPEPTIDE) PYROPHOSPHORYL-UNDECAPRENOL N-ACETYLGLUCOSAMINE TRANSFERASE 1"/>
    <property type="match status" value="1"/>
</dbReference>
<dbReference type="GO" id="GO:0008194">
    <property type="term" value="F:UDP-glycosyltransferase activity"/>
    <property type="evidence" value="ECO:0007669"/>
    <property type="project" value="InterPro"/>
</dbReference>
<organism evidence="3 4">
    <name type="scientific">Williamsia marianensis</name>
    <dbReference type="NCBI Taxonomy" id="85044"/>
    <lineage>
        <taxon>Bacteria</taxon>
        <taxon>Bacillati</taxon>
        <taxon>Actinomycetota</taxon>
        <taxon>Actinomycetes</taxon>
        <taxon>Mycobacteriales</taxon>
        <taxon>Nocardiaceae</taxon>
        <taxon>Williamsia</taxon>
    </lineage>
</organism>